<name>A0ABS3KFZ2_9PROT</name>
<dbReference type="RefSeq" id="WP_207447390.1">
    <property type="nucleotide sequence ID" value="NZ_CP061091.1"/>
</dbReference>
<gene>
    <name evidence="1" type="ORF">IAI60_11640</name>
</gene>
<protein>
    <recommendedName>
        <fullName evidence="3">Lipoprotein</fullName>
    </recommendedName>
</protein>
<sequence length="66" mass="6759">MLLLAAAGAGLSGCVVYPVSYYGPLEPPYGYYAPPPPVVVPLPVPPAAPPPPWTGPADPPGPVPWR</sequence>
<dbReference type="EMBL" id="JACTNF010000011">
    <property type="protein sequence ID" value="MBO1075261.1"/>
    <property type="molecule type" value="Genomic_DNA"/>
</dbReference>
<dbReference type="Proteomes" id="UP001518990">
    <property type="component" value="Unassembled WGS sequence"/>
</dbReference>
<evidence type="ECO:0000313" key="1">
    <source>
        <dbReference type="EMBL" id="MBO1075261.1"/>
    </source>
</evidence>
<evidence type="ECO:0000313" key="2">
    <source>
        <dbReference type="Proteomes" id="UP001518990"/>
    </source>
</evidence>
<keyword evidence="2" id="KW-1185">Reference proteome</keyword>
<accession>A0ABS3KFZ2</accession>
<proteinExistence type="predicted"/>
<reference evidence="1 2" key="1">
    <citation type="submission" date="2020-09" db="EMBL/GenBank/DDBJ databases">
        <title>Roseomonas.</title>
        <authorList>
            <person name="Zhu W."/>
        </authorList>
    </citation>
    <scope>NUCLEOTIDE SEQUENCE [LARGE SCALE GENOMIC DNA]</scope>
    <source>
        <strain evidence="1 2">1311</strain>
    </source>
</reference>
<comment type="caution">
    <text evidence="1">The sequence shown here is derived from an EMBL/GenBank/DDBJ whole genome shotgun (WGS) entry which is preliminary data.</text>
</comment>
<organism evidence="1 2">
    <name type="scientific">Roseomonas marmotae</name>
    <dbReference type="NCBI Taxonomy" id="2768161"/>
    <lineage>
        <taxon>Bacteria</taxon>
        <taxon>Pseudomonadati</taxon>
        <taxon>Pseudomonadota</taxon>
        <taxon>Alphaproteobacteria</taxon>
        <taxon>Acetobacterales</taxon>
        <taxon>Roseomonadaceae</taxon>
        <taxon>Roseomonas</taxon>
    </lineage>
</organism>
<evidence type="ECO:0008006" key="3">
    <source>
        <dbReference type="Google" id="ProtNLM"/>
    </source>
</evidence>